<dbReference type="AlphaFoldDB" id="K0AYD9"/>
<keyword evidence="2" id="KW-1185">Reference proteome</keyword>
<name>K0AYD9_GOTA9</name>
<accession>K0AYD9</accession>
<dbReference type="SUPFAM" id="SSF50998">
    <property type="entry name" value="Quinoprotein alcohol dehydrogenase-like"/>
    <property type="match status" value="1"/>
</dbReference>
<dbReference type="PANTHER" id="PTHR35340:SF5">
    <property type="entry name" value="ASST-DOMAIN-CONTAINING PROTEIN"/>
    <property type="match status" value="1"/>
</dbReference>
<proteinExistence type="predicted"/>
<dbReference type="PATRIC" id="fig|1128398.3.peg.757"/>
<dbReference type="HOGENOM" id="CLU_756538_0_0_9"/>
<dbReference type="RefSeq" id="WP_014966924.1">
    <property type="nucleotide sequence ID" value="NC_018664.1"/>
</dbReference>
<dbReference type="InterPro" id="IPR015943">
    <property type="entry name" value="WD40/YVTN_repeat-like_dom_sf"/>
</dbReference>
<evidence type="ECO:0008006" key="3">
    <source>
        <dbReference type="Google" id="ProtNLM"/>
    </source>
</evidence>
<dbReference type="PANTHER" id="PTHR35340">
    <property type="entry name" value="PQQ ENZYME REPEAT PROTEIN-RELATED"/>
    <property type="match status" value="1"/>
</dbReference>
<sequence>MLLNEKNIKVDQQTQRRLKTGLIAYDKEKAFNGYTLFTPIASDGTVYLIDMEGNIVHKWHLPYPPGQYGYILENGNLFYNAWTLPDSDDRRFPFWPLYKGGALVEVNWNSEVVWEYKNTNHSHDARRLKNGNTILLSIEKAPEGIVDKIKGGIPGSEGESGFWTDRIIEINPKGEIVWDWHSWEHVDELLDHPITDQDCRDHWPMGNSIEVIPSGDILVSFRNISTVVIISKETGKVIWKLGHDVVSQQHAPTWLDNGNILIFDNGSQRKADPSIYSRVIEVDPKTSKIVWEYQDNPKTNFFSPYVSGARRLPNGNTLITEGFKGRFFEVTKSGEVVWEYINPYFVEYQEGRIEKNFLNNQVFRSYRYAPSELPQILK</sequence>
<dbReference type="InterPro" id="IPR039535">
    <property type="entry name" value="ASST-like"/>
</dbReference>
<dbReference type="EMBL" id="CP003326">
    <property type="protein sequence ID" value="AFS77787.1"/>
    <property type="molecule type" value="Genomic_DNA"/>
</dbReference>
<dbReference type="InterPro" id="IPR011047">
    <property type="entry name" value="Quinoprotein_ADH-like_sf"/>
</dbReference>
<dbReference type="KEGG" id="cad:Curi_c07140"/>
<dbReference type="STRING" id="1128398.Curi_c07140"/>
<dbReference type="OrthoDB" id="264813at2"/>
<dbReference type="InterPro" id="IPR053143">
    <property type="entry name" value="Arylsulfate_ST"/>
</dbReference>
<dbReference type="Proteomes" id="UP000006094">
    <property type="component" value="Chromosome"/>
</dbReference>
<evidence type="ECO:0000313" key="1">
    <source>
        <dbReference type="EMBL" id="AFS77787.1"/>
    </source>
</evidence>
<evidence type="ECO:0000313" key="2">
    <source>
        <dbReference type="Proteomes" id="UP000006094"/>
    </source>
</evidence>
<protein>
    <recommendedName>
        <fullName evidence="3">Arylsulfotransferase</fullName>
    </recommendedName>
</protein>
<reference evidence="1 2" key="1">
    <citation type="journal article" date="2012" name="PLoS ONE">
        <title>The purine-utilizing bacterium Clostridium acidurici 9a: a genome-guided metabolic reconsideration.</title>
        <authorList>
            <person name="Hartwich K."/>
            <person name="Poehlein A."/>
            <person name="Daniel R."/>
        </authorList>
    </citation>
    <scope>NUCLEOTIDE SEQUENCE [LARGE SCALE GENOMIC DNA]</scope>
    <source>
        <strain evidence="2">ATCC 7906 / DSM 604 / BCRC 14475 / CIP 104303 / KCTC 5404 / NCIMB 10678 / 9a</strain>
    </source>
</reference>
<dbReference type="eggNOG" id="COG3118">
    <property type="taxonomic scope" value="Bacteria"/>
</dbReference>
<dbReference type="Pfam" id="PF14269">
    <property type="entry name" value="Arylsulfotran_2"/>
    <property type="match status" value="1"/>
</dbReference>
<dbReference type="Gene3D" id="2.130.10.10">
    <property type="entry name" value="YVTN repeat-like/Quinoprotein amine dehydrogenase"/>
    <property type="match status" value="1"/>
</dbReference>
<gene>
    <name evidence="1" type="ordered locus">Curi_c07140</name>
</gene>
<organism evidence="1 2">
    <name type="scientific">Gottschalkia acidurici (strain ATCC 7906 / DSM 604 / BCRC 14475 / CIP 104303 / KCTC 5404 / NCIMB 10678 / 9a)</name>
    <name type="common">Clostridium acidurici</name>
    <dbReference type="NCBI Taxonomy" id="1128398"/>
    <lineage>
        <taxon>Bacteria</taxon>
        <taxon>Bacillati</taxon>
        <taxon>Bacillota</taxon>
        <taxon>Tissierellia</taxon>
        <taxon>Tissierellales</taxon>
        <taxon>Gottschalkiaceae</taxon>
        <taxon>Gottschalkia</taxon>
    </lineage>
</organism>